<accession>A0A1A8GCH7</accession>
<feature type="non-terminal residue" evidence="1">
    <location>
        <position position="76"/>
    </location>
</feature>
<reference evidence="1" key="1">
    <citation type="submission" date="2016-05" db="EMBL/GenBank/DDBJ databases">
        <authorList>
            <person name="Lavstsen T."/>
            <person name="Jespersen J.S."/>
        </authorList>
    </citation>
    <scope>NUCLEOTIDE SEQUENCE</scope>
    <source>
        <tissue evidence="1">Brain</tissue>
    </source>
</reference>
<organism evidence="1">
    <name type="scientific">Nothobranchius korthausae</name>
    <dbReference type="NCBI Taxonomy" id="1143690"/>
    <lineage>
        <taxon>Eukaryota</taxon>
        <taxon>Metazoa</taxon>
        <taxon>Chordata</taxon>
        <taxon>Craniata</taxon>
        <taxon>Vertebrata</taxon>
        <taxon>Euteleostomi</taxon>
        <taxon>Actinopterygii</taxon>
        <taxon>Neopterygii</taxon>
        <taxon>Teleostei</taxon>
        <taxon>Neoteleostei</taxon>
        <taxon>Acanthomorphata</taxon>
        <taxon>Ovalentaria</taxon>
        <taxon>Atherinomorphae</taxon>
        <taxon>Cyprinodontiformes</taxon>
        <taxon>Nothobranchiidae</taxon>
        <taxon>Nothobranchius</taxon>
    </lineage>
</organism>
<evidence type="ECO:0000313" key="1">
    <source>
        <dbReference type="EMBL" id="SBQ68773.1"/>
    </source>
</evidence>
<feature type="non-terminal residue" evidence="1">
    <location>
        <position position="1"/>
    </location>
</feature>
<dbReference type="EMBL" id="HAEC01000696">
    <property type="protein sequence ID" value="SBQ68773.1"/>
    <property type="molecule type" value="Transcribed_RNA"/>
</dbReference>
<reference evidence="1" key="2">
    <citation type="submission" date="2016-06" db="EMBL/GenBank/DDBJ databases">
        <title>The genome of a short-lived fish provides insights into sex chromosome evolution and the genetic control of aging.</title>
        <authorList>
            <person name="Reichwald K."/>
            <person name="Felder M."/>
            <person name="Petzold A."/>
            <person name="Koch P."/>
            <person name="Groth M."/>
            <person name="Platzer M."/>
        </authorList>
    </citation>
    <scope>NUCLEOTIDE SEQUENCE</scope>
    <source>
        <tissue evidence="1">Brain</tissue>
    </source>
</reference>
<proteinExistence type="predicted"/>
<dbReference type="AlphaFoldDB" id="A0A1A8GCH7"/>
<protein>
    <submittedName>
        <fullName evidence="1">Tubulin folding cofactor E-like a</fullName>
    </submittedName>
</protein>
<name>A0A1A8GCH7_9TELE</name>
<gene>
    <name evidence="1" type="primary">TBCELA</name>
</gene>
<sequence length="76" mass="8541">PASRTPTEEEEKNGNICLFSSITGKPWALQCHVMVVLLHLTREGQFYQWAKEEVVLFSPHTHTSTSHPGHINNSGQ</sequence>